<accession>F3YYZ5</accession>
<dbReference type="HOGENOM" id="CLU_159854_0_0_7"/>
<evidence type="ECO:0000256" key="1">
    <source>
        <dbReference type="SAM" id="Coils"/>
    </source>
</evidence>
<keyword evidence="3" id="KW-1185">Reference proteome</keyword>
<sequence>MSDEITLQSLGLKKTLDKMTAKELRQLVMDKIPQITGATGMDKDQLLVAIKDVLGIKEEEGVKTNPYKAQIHDIKTEIRSMREQKAKATARKDKDILRKRINKLKKRTRRLSRAV</sequence>
<evidence type="ECO:0008006" key="4">
    <source>
        <dbReference type="Google" id="ProtNLM"/>
    </source>
</evidence>
<dbReference type="EMBL" id="CP003221">
    <property type="protein sequence ID" value="EGJ49640.1"/>
    <property type="molecule type" value="Genomic_DNA"/>
</dbReference>
<evidence type="ECO:0000313" key="2">
    <source>
        <dbReference type="EMBL" id="EGJ49640.1"/>
    </source>
</evidence>
<gene>
    <name evidence="2" type="ORF">Desaf_1301</name>
</gene>
<protein>
    <recommendedName>
        <fullName evidence="4">Rho termination factor N-terminal domain-containing protein</fullName>
    </recommendedName>
</protein>
<organism evidence="2 3">
    <name type="scientific">Desulfocurvibacter africanus subsp. africanus str. Walvis Bay</name>
    <dbReference type="NCBI Taxonomy" id="690850"/>
    <lineage>
        <taxon>Bacteria</taxon>
        <taxon>Pseudomonadati</taxon>
        <taxon>Thermodesulfobacteriota</taxon>
        <taxon>Desulfovibrionia</taxon>
        <taxon>Desulfovibrionales</taxon>
        <taxon>Desulfovibrionaceae</taxon>
        <taxon>Desulfocurvibacter</taxon>
    </lineage>
</organism>
<name>F3YYZ5_DESAF</name>
<proteinExistence type="predicted"/>
<dbReference type="AlphaFoldDB" id="F3YYZ5"/>
<keyword evidence="1" id="KW-0175">Coiled coil</keyword>
<dbReference type="eggNOG" id="ENOG50336AZ">
    <property type="taxonomic scope" value="Bacteria"/>
</dbReference>
<evidence type="ECO:0000313" key="3">
    <source>
        <dbReference type="Proteomes" id="UP000007844"/>
    </source>
</evidence>
<dbReference type="RefSeq" id="WP_014259436.1">
    <property type="nucleotide sequence ID" value="NC_016629.1"/>
</dbReference>
<dbReference type="STRING" id="690850.Desaf_1301"/>
<dbReference type="KEGG" id="daf:Desaf_1301"/>
<dbReference type="Proteomes" id="UP000007844">
    <property type="component" value="Chromosome"/>
</dbReference>
<feature type="coiled-coil region" evidence="1">
    <location>
        <begin position="71"/>
        <end position="114"/>
    </location>
</feature>
<reference evidence="2 3" key="1">
    <citation type="journal article" date="2011" name="J. Bacteriol.">
        <title>Genome sequence of the mercury-methylating and pleomorphic Desulfovibrio africanus Strain Walvis Bay.</title>
        <authorList>
            <person name="Brown S.D."/>
            <person name="Wall J.D."/>
            <person name="Kucken A.M."/>
            <person name="Gilmour C.C."/>
            <person name="Podar M."/>
            <person name="Brandt C.C."/>
            <person name="Teshima H."/>
            <person name="Detter J.C."/>
            <person name="Han C.S."/>
            <person name="Land M.L."/>
            <person name="Lucas S."/>
            <person name="Han J."/>
            <person name="Pennacchio L."/>
            <person name="Nolan M."/>
            <person name="Pitluck S."/>
            <person name="Woyke T."/>
            <person name="Goodwin L."/>
            <person name="Palumbo A.V."/>
            <person name="Elias D.A."/>
        </authorList>
    </citation>
    <scope>NUCLEOTIDE SEQUENCE [LARGE SCALE GENOMIC DNA]</scope>
    <source>
        <strain evidence="2 3">Walvis Bay</strain>
    </source>
</reference>